<feature type="domain" description="DUF7281" evidence="1">
    <location>
        <begin position="108"/>
        <end position="274"/>
    </location>
</feature>
<comment type="caution">
    <text evidence="2">The sequence shown here is derived from an EMBL/GenBank/DDBJ whole genome shotgun (WGS) entry which is preliminary data.</text>
</comment>
<organism evidence="2 3">
    <name type="scientific">Marinobacter salsuginis</name>
    <dbReference type="NCBI Taxonomy" id="418719"/>
    <lineage>
        <taxon>Bacteria</taxon>
        <taxon>Pseudomonadati</taxon>
        <taxon>Pseudomonadota</taxon>
        <taxon>Gammaproteobacteria</taxon>
        <taxon>Pseudomonadales</taxon>
        <taxon>Marinobacteraceae</taxon>
        <taxon>Marinobacter</taxon>
    </lineage>
</organism>
<dbReference type="AlphaFoldDB" id="A0A5M3Q5T2"/>
<sequence>MKPSRREIQQALKVVQSASSNFTVNQTLKELQQRGFGYCVGKEYRIERLQKRLLKDWLRQHGINWQTPWSAFSGDRVQTAASAIDEKLSKRTDEGKRILMGALGCPAINGQQIPQLPGGYLSMPQEAITWIECDYLVLVENYPAFTRLSETSGHFKGLRLLAVYRGDPERPNGQVWAREMAGRTGIPLAAYADFDPAGLCIAFQSGAQHLILPELESLSVVQGSAEDFTNQHIQWEHLRNMVMPASLQPYFRFLEQRREGFTQERQIAQHTTLKLVSMAPARGGHHS</sequence>
<evidence type="ECO:0000313" key="2">
    <source>
        <dbReference type="EMBL" id="GBO90449.1"/>
    </source>
</evidence>
<dbReference type="InterPro" id="IPR036078">
    <property type="entry name" value="Spo11/TopoVI_A_sf"/>
</dbReference>
<evidence type="ECO:0000259" key="1">
    <source>
        <dbReference type="Pfam" id="PF23947"/>
    </source>
</evidence>
<protein>
    <recommendedName>
        <fullName evidence="1">DUF7281 domain-containing protein</fullName>
    </recommendedName>
</protein>
<gene>
    <name evidence="2" type="ORF">MSSD14B_41170</name>
</gene>
<dbReference type="GO" id="GO:0005694">
    <property type="term" value="C:chromosome"/>
    <property type="evidence" value="ECO:0007669"/>
    <property type="project" value="InterPro"/>
</dbReference>
<dbReference type="Proteomes" id="UP000387223">
    <property type="component" value="Unassembled WGS sequence"/>
</dbReference>
<dbReference type="RefSeq" id="WP_153637498.1">
    <property type="nucleotide sequence ID" value="NZ_BGZI01000043.1"/>
</dbReference>
<name>A0A5M3Q5T2_9GAMM</name>
<dbReference type="Pfam" id="PF23947">
    <property type="entry name" value="DUF7281"/>
    <property type="match status" value="1"/>
</dbReference>
<dbReference type="GO" id="GO:0003677">
    <property type="term" value="F:DNA binding"/>
    <property type="evidence" value="ECO:0007669"/>
    <property type="project" value="InterPro"/>
</dbReference>
<proteinExistence type="predicted"/>
<accession>A0A5M3Q5T2</accession>
<reference evidence="2 3" key="1">
    <citation type="journal article" date="2019" name="J. Gen. Appl. Microbiol.">
        <title>Aerobic degradation of cis-dichloroethene by the marine bacterium Marinobacter salsuginis strain 5N-3.</title>
        <authorList>
            <person name="Inoue Y."/>
            <person name="Fukunaga Y."/>
            <person name="Katsumata H."/>
            <person name="Ohji S."/>
            <person name="Hosoyama A."/>
            <person name="Mori K."/>
            <person name="Ando K."/>
        </authorList>
    </citation>
    <scope>NUCLEOTIDE SEQUENCE [LARGE SCALE GENOMIC DNA]</scope>
    <source>
        <strain evidence="2 3">NBRC 109114</strain>
    </source>
</reference>
<dbReference type="InterPro" id="IPR055705">
    <property type="entry name" value="DUF7281"/>
</dbReference>
<dbReference type="EMBL" id="BGZI01000043">
    <property type="protein sequence ID" value="GBO90449.1"/>
    <property type="molecule type" value="Genomic_DNA"/>
</dbReference>
<evidence type="ECO:0000313" key="3">
    <source>
        <dbReference type="Proteomes" id="UP000387223"/>
    </source>
</evidence>
<dbReference type="SUPFAM" id="SSF56726">
    <property type="entry name" value="DNA topoisomerase IV, alpha subunit"/>
    <property type="match status" value="1"/>
</dbReference>